<evidence type="ECO:0000313" key="5">
    <source>
        <dbReference type="Proteomes" id="UP000618591"/>
    </source>
</evidence>
<accession>A0ABQ1H5B2</accession>
<feature type="domain" description="CN hydrolase" evidence="3">
    <location>
        <begin position="5"/>
        <end position="280"/>
    </location>
</feature>
<protein>
    <submittedName>
        <fullName evidence="4">Nitrilase</fullName>
    </submittedName>
</protein>
<dbReference type="PROSITE" id="PS50263">
    <property type="entry name" value="CN_HYDROLASE"/>
    <property type="match status" value="1"/>
</dbReference>
<dbReference type="PANTHER" id="PTHR46044">
    <property type="entry name" value="NITRILASE"/>
    <property type="match status" value="1"/>
</dbReference>
<evidence type="ECO:0000256" key="1">
    <source>
        <dbReference type="ARBA" id="ARBA00008129"/>
    </source>
</evidence>
<dbReference type="PROSITE" id="PS00920">
    <property type="entry name" value="NITRIL_CHT_1"/>
    <property type="match status" value="1"/>
</dbReference>
<evidence type="ECO:0000259" key="3">
    <source>
        <dbReference type="PROSITE" id="PS50263"/>
    </source>
</evidence>
<dbReference type="InterPro" id="IPR000132">
    <property type="entry name" value="Nitrilase/CN_hydratase_CS"/>
</dbReference>
<dbReference type="InterPro" id="IPR036526">
    <property type="entry name" value="C-N_Hydrolase_sf"/>
</dbReference>
<keyword evidence="5" id="KW-1185">Reference proteome</keyword>
<dbReference type="InterPro" id="IPR044149">
    <property type="entry name" value="Nitrilases_CHs"/>
</dbReference>
<dbReference type="InterPro" id="IPR003010">
    <property type="entry name" value="C-N_Hydrolase"/>
</dbReference>
<evidence type="ECO:0000256" key="2">
    <source>
        <dbReference type="PROSITE-ProRule" id="PRU10139"/>
    </source>
</evidence>
<evidence type="ECO:0000313" key="4">
    <source>
        <dbReference type="EMBL" id="GGA59164.1"/>
    </source>
</evidence>
<name>A0ABQ1H5B2_9SPHN</name>
<organism evidence="4 5">
    <name type="scientific">Sphingomonas psychrolutea</name>
    <dbReference type="NCBI Taxonomy" id="1259676"/>
    <lineage>
        <taxon>Bacteria</taxon>
        <taxon>Pseudomonadati</taxon>
        <taxon>Pseudomonadota</taxon>
        <taxon>Alphaproteobacteria</taxon>
        <taxon>Sphingomonadales</taxon>
        <taxon>Sphingomonadaceae</taxon>
        <taxon>Sphingomonas</taxon>
    </lineage>
</organism>
<reference evidence="5" key="1">
    <citation type="journal article" date="2019" name="Int. J. Syst. Evol. Microbiol.">
        <title>The Global Catalogue of Microorganisms (GCM) 10K type strain sequencing project: providing services to taxonomists for standard genome sequencing and annotation.</title>
        <authorList>
            <consortium name="The Broad Institute Genomics Platform"/>
            <consortium name="The Broad Institute Genome Sequencing Center for Infectious Disease"/>
            <person name="Wu L."/>
            <person name="Ma J."/>
        </authorList>
    </citation>
    <scope>NUCLEOTIDE SEQUENCE [LARGE SCALE GENOMIC DNA]</scope>
    <source>
        <strain evidence="5">CGMCC 1.10106</strain>
    </source>
</reference>
<proteinExistence type="inferred from homology"/>
<sequence length="323" mass="34853">MTKTVKAALVQAAPIPLAIGDGITALLDHVADAADIGAKLVAFGETFLGGYPLWLDEAPNAAIWDHRGTQALHAILLEQALRPNDPRLEPLQQLVDEANILVSVGAHERVRSSLTNTQYLFRPNQPPLLHRKLVPTHGERMIWGRGDGATLGVHTAEWGAVGSLICWEHWMPLARAAMHHTGEAVHISAWPTVRPMYRIASQHYAFEGRCFVLAAGTIQHRADLLDGLERVGGNADARDLLLGMPDRQLQSGGSCIIAPDGTILAETGADADLLIADLDLAAIGRNLTSLDSDGHYARPDVFELRVDRRAKLGVADAEDGFTA</sequence>
<dbReference type="SUPFAM" id="SSF56317">
    <property type="entry name" value="Carbon-nitrogen hydrolase"/>
    <property type="match status" value="1"/>
</dbReference>
<dbReference type="CDD" id="cd07564">
    <property type="entry name" value="nitrilases_CHs"/>
    <property type="match status" value="1"/>
</dbReference>
<dbReference type="EMBL" id="BMDW01000025">
    <property type="protein sequence ID" value="GGA59164.1"/>
    <property type="molecule type" value="Genomic_DNA"/>
</dbReference>
<dbReference type="Gene3D" id="3.60.110.10">
    <property type="entry name" value="Carbon-nitrogen hydrolase"/>
    <property type="match status" value="1"/>
</dbReference>
<comment type="caution">
    <text evidence="4">The sequence shown here is derived from an EMBL/GenBank/DDBJ whole genome shotgun (WGS) entry which is preliminary data.</text>
</comment>
<comment type="similarity">
    <text evidence="1">Belongs to the carbon-nitrogen hydrolase superfamily. Nitrilase family.</text>
</comment>
<feature type="active site" description="Proton acceptor" evidence="2">
    <location>
        <position position="45"/>
    </location>
</feature>
<dbReference type="Pfam" id="PF00795">
    <property type="entry name" value="CN_hydrolase"/>
    <property type="match status" value="1"/>
</dbReference>
<gene>
    <name evidence="4" type="ORF">GCM10011395_31810</name>
</gene>
<dbReference type="PANTHER" id="PTHR46044:SF1">
    <property type="entry name" value="CN HYDROLASE DOMAIN-CONTAINING PROTEIN"/>
    <property type="match status" value="1"/>
</dbReference>
<dbReference type="RefSeq" id="WP_188449238.1">
    <property type="nucleotide sequence ID" value="NZ_BMDW01000025.1"/>
</dbReference>
<dbReference type="Proteomes" id="UP000618591">
    <property type="component" value="Unassembled WGS sequence"/>
</dbReference>